<accession>A0A9P7SUL7</accession>
<dbReference type="PANTHER" id="PTHR33630">
    <property type="entry name" value="CUTINASE RV1984C-RELATED-RELATED"/>
    <property type="match status" value="1"/>
</dbReference>
<feature type="chain" id="PRO_5040266868" description="Acetylxylan esterase" evidence="3">
    <location>
        <begin position="20"/>
        <end position="238"/>
    </location>
</feature>
<comment type="caution">
    <text evidence="4">The sequence shown here is derived from an EMBL/GenBank/DDBJ whole genome shotgun (WGS) entry which is preliminary data.</text>
</comment>
<dbReference type="PANTHER" id="PTHR33630:SF13">
    <property type="entry name" value="ACETYLXYLAN ESTERASE"/>
    <property type="match status" value="1"/>
</dbReference>
<keyword evidence="3" id="KW-0732">Signal</keyword>
<gene>
    <name evidence="4" type="ORF">E4U43_004587</name>
</gene>
<keyword evidence="5" id="KW-1185">Reference proteome</keyword>
<evidence type="ECO:0000256" key="3">
    <source>
        <dbReference type="SAM" id="SignalP"/>
    </source>
</evidence>
<protein>
    <recommendedName>
        <fullName evidence="6">Acetylxylan esterase</fullName>
    </recommendedName>
</protein>
<dbReference type="AlphaFoldDB" id="A0A9P7SUL7"/>
<organism evidence="4 5">
    <name type="scientific">Claviceps pusilla</name>
    <dbReference type="NCBI Taxonomy" id="123648"/>
    <lineage>
        <taxon>Eukaryota</taxon>
        <taxon>Fungi</taxon>
        <taxon>Dikarya</taxon>
        <taxon>Ascomycota</taxon>
        <taxon>Pezizomycotina</taxon>
        <taxon>Sordariomycetes</taxon>
        <taxon>Hypocreomycetidae</taxon>
        <taxon>Hypocreales</taxon>
        <taxon>Clavicipitaceae</taxon>
        <taxon>Claviceps</taxon>
    </lineage>
</organism>
<keyword evidence="1" id="KW-0378">Hydrolase</keyword>
<feature type="signal peptide" evidence="3">
    <location>
        <begin position="1"/>
        <end position="19"/>
    </location>
</feature>
<proteinExistence type="predicted"/>
<reference evidence="4" key="1">
    <citation type="journal article" date="2020" name="bioRxiv">
        <title>Whole genome comparisons of ergot fungi reveals the divergence and evolution of species within the genus Claviceps are the result of varying mechanisms driving genome evolution and host range expansion.</title>
        <authorList>
            <person name="Wyka S.A."/>
            <person name="Mondo S.J."/>
            <person name="Liu M."/>
            <person name="Dettman J."/>
            <person name="Nalam V."/>
            <person name="Broders K.D."/>
        </authorList>
    </citation>
    <scope>NUCLEOTIDE SEQUENCE</scope>
    <source>
        <strain evidence="4">CCC 602</strain>
    </source>
</reference>
<evidence type="ECO:0000313" key="5">
    <source>
        <dbReference type="Proteomes" id="UP000748025"/>
    </source>
</evidence>
<name>A0A9P7SUL7_9HYPO</name>
<dbReference type="EMBL" id="SRPW01002993">
    <property type="protein sequence ID" value="KAG5988998.1"/>
    <property type="molecule type" value="Genomic_DNA"/>
</dbReference>
<evidence type="ECO:0000256" key="1">
    <source>
        <dbReference type="ARBA" id="ARBA00022801"/>
    </source>
</evidence>
<dbReference type="InterPro" id="IPR000675">
    <property type="entry name" value="Cutinase/axe"/>
</dbReference>
<dbReference type="Proteomes" id="UP000748025">
    <property type="component" value="Unassembled WGS sequence"/>
</dbReference>
<evidence type="ECO:0000256" key="2">
    <source>
        <dbReference type="ARBA" id="ARBA00023157"/>
    </source>
</evidence>
<dbReference type="InterPro" id="IPR029058">
    <property type="entry name" value="AB_hydrolase_fold"/>
</dbReference>
<dbReference type="SUPFAM" id="SSF53474">
    <property type="entry name" value="alpha/beta-Hydrolases"/>
    <property type="match status" value="1"/>
</dbReference>
<evidence type="ECO:0008006" key="6">
    <source>
        <dbReference type="Google" id="ProtNLM"/>
    </source>
</evidence>
<dbReference type="OrthoDB" id="6020543at2759"/>
<dbReference type="SMART" id="SM01110">
    <property type="entry name" value="Cutinase"/>
    <property type="match status" value="1"/>
</dbReference>
<dbReference type="Pfam" id="PF01083">
    <property type="entry name" value="Cutinase"/>
    <property type="match status" value="1"/>
</dbReference>
<sequence>MQLIANLGLLLLTLQGARADVADSSCPPIHIIVARGTGIPPGYDLILPLVQTLLLEHPGATSEPLQYPACGGGAGCGGISYFDSVRAGTAAVAKTVNDFNARCPQTKLVLMGYSQGGHIIDNALCGGPDENARITSSTPAINPTAANMIKAVTFMGSPRFHAGFPYGQGTCREYGFDARPANFQCPNHYGDKIQSYCDQGDRYCCSEAGQPGWLDWVHGSYVLTYGAAAVEFINQQLA</sequence>
<dbReference type="GO" id="GO:0052689">
    <property type="term" value="F:carboxylic ester hydrolase activity"/>
    <property type="evidence" value="ECO:0007669"/>
    <property type="project" value="UniProtKB-ARBA"/>
</dbReference>
<keyword evidence="2" id="KW-1015">Disulfide bond</keyword>
<evidence type="ECO:0000313" key="4">
    <source>
        <dbReference type="EMBL" id="KAG5988998.1"/>
    </source>
</evidence>
<dbReference type="Gene3D" id="3.40.50.1820">
    <property type="entry name" value="alpha/beta hydrolase"/>
    <property type="match status" value="1"/>
</dbReference>